<evidence type="ECO:0000313" key="1">
    <source>
        <dbReference type="EMBL" id="KAA3529836.1"/>
    </source>
</evidence>
<gene>
    <name evidence="1" type="ORF">DXT89_08520</name>
</gene>
<organism evidence="1 2">
    <name type="scientific">Agrobacterium vitis</name>
    <name type="common">Rhizobium vitis</name>
    <dbReference type="NCBI Taxonomy" id="373"/>
    <lineage>
        <taxon>Bacteria</taxon>
        <taxon>Pseudomonadati</taxon>
        <taxon>Pseudomonadota</taxon>
        <taxon>Alphaproteobacteria</taxon>
        <taxon>Hyphomicrobiales</taxon>
        <taxon>Rhizobiaceae</taxon>
        <taxon>Rhizobium/Agrobacterium group</taxon>
        <taxon>Agrobacterium</taxon>
    </lineage>
</organism>
<accession>A0A368NT43</accession>
<dbReference type="AlphaFoldDB" id="A0A368NT43"/>
<proteinExistence type="predicted"/>
<protein>
    <submittedName>
        <fullName evidence="1">Uncharacterized protein</fullName>
    </submittedName>
</protein>
<name>A0A368NT43_AGRVI</name>
<evidence type="ECO:0000313" key="2">
    <source>
        <dbReference type="Proteomes" id="UP000436911"/>
    </source>
</evidence>
<sequence length="209" mass="24191">MVTYTQSVSRNILPLSIADTLPSAFSEWHFTGATEDYGEAIETCKLCEQDGLRYHFEIQNQFTHSTLMVGSHCILQFDVGVYEGGRRLTVDEARKFLQKLTKKMRLESCIRALENLALAENNSILVSALAYYRTNKKLTPKQAFVVFWRLRSNHIDHDPSFFVITLKKDRYVDDLRNMPTERVHYFWKALSSGQRRKAMELGHMAPPHS</sequence>
<dbReference type="EMBL" id="QUSG01000003">
    <property type="protein sequence ID" value="KAA3529836.1"/>
    <property type="molecule type" value="Genomic_DNA"/>
</dbReference>
<dbReference type="OrthoDB" id="2318182at2"/>
<reference evidence="1 2" key="1">
    <citation type="submission" date="2018-08" db="EMBL/GenBank/DDBJ databases">
        <title>Genome sequencing of Agrobacterium vitis strain ICMP 10754.</title>
        <authorList>
            <person name="Visnovsky S.B."/>
            <person name="Pitman A.R."/>
        </authorList>
    </citation>
    <scope>NUCLEOTIDE SEQUENCE [LARGE SCALE GENOMIC DNA]</scope>
    <source>
        <strain evidence="1 2">ICMP 10754</strain>
    </source>
</reference>
<dbReference type="Proteomes" id="UP000436911">
    <property type="component" value="Unassembled WGS sequence"/>
</dbReference>
<comment type="caution">
    <text evidence="1">The sequence shown here is derived from an EMBL/GenBank/DDBJ whole genome shotgun (WGS) entry which is preliminary data.</text>
</comment>